<evidence type="ECO:0000256" key="1">
    <source>
        <dbReference type="ARBA" id="ARBA00004651"/>
    </source>
</evidence>
<keyword evidence="4 9" id="KW-0812">Transmembrane</keyword>
<evidence type="ECO:0000256" key="6">
    <source>
        <dbReference type="ARBA" id="ARBA00022989"/>
    </source>
</evidence>
<dbReference type="PANTHER" id="PTHR30081">
    <property type="entry name" value="PROTEIN-EXPORT MEMBRANE PROTEIN SEC"/>
    <property type="match status" value="1"/>
</dbReference>
<dbReference type="GO" id="GO:0005886">
    <property type="term" value="C:plasma membrane"/>
    <property type="evidence" value="ECO:0007669"/>
    <property type="project" value="UniProtKB-SubCell"/>
</dbReference>
<sequence length="412" mass="44388">MIRWSRILVFVILVAAVFATIAWTAEDVVNNITLGLDLQGGFEVLYEAKPLNEGQQITQETLAAAAAAVRQRIDVLGVEEPNVAIEGENRIRVQLAGVEDQDEARRILGTPAHLTFRLNHEEVLLTGEDLKENGASVQFDPDTNEPVVALKLKDAEKFAAITRDHMGEILAIYLDEEVVSAPSINAVIPNGEAVIQGNMSVDEAQELADLLNAGALPVNLEEIQSFSIAASLGELSLIQSLKAGVYGSLIVLLFMIGYYRVPGMIAAISLVAYAYLVLLTFSLLNVTLTLAGIAAFILGIGMAVDANILMYERIKEEIRSGKTIPSSVKAGSRRSFLTIFDANITTVVAAAVLFYFGTANIKGFAVSLIVSILVSFLTAVAGSRLLMNLLLKSRVLKNPSWFGVKGEEIGEL</sequence>
<dbReference type="GO" id="GO:0006605">
    <property type="term" value="P:protein targeting"/>
    <property type="evidence" value="ECO:0007669"/>
    <property type="project" value="UniProtKB-UniRule"/>
</dbReference>
<dbReference type="OrthoDB" id="9805019at2"/>
<dbReference type="InterPro" id="IPR048634">
    <property type="entry name" value="SecD_SecF_C"/>
</dbReference>
<dbReference type="RefSeq" id="WP_077719039.1">
    <property type="nucleotide sequence ID" value="NZ_CP019699.1"/>
</dbReference>
<evidence type="ECO:0000256" key="3">
    <source>
        <dbReference type="ARBA" id="ARBA00022475"/>
    </source>
</evidence>
<keyword evidence="8 9" id="KW-0472">Membrane</keyword>
<gene>
    <name evidence="9" type="primary">secD</name>
    <name evidence="13" type="ORF">B0W44_04955</name>
</gene>
<protein>
    <recommendedName>
        <fullName evidence="9">Protein translocase subunit SecD</fullName>
    </recommendedName>
</protein>
<reference evidence="13 14" key="1">
    <citation type="journal article" date="2015" name="Int. J. Syst. Evol. Microbiol.">
        <title>Novibacillus thermophilus gen. nov., sp. nov., a Gram-staining-negative and moderately thermophilic member of the family Thermoactinomycetaceae.</title>
        <authorList>
            <person name="Yang G."/>
            <person name="Chen J."/>
            <person name="Zhou S."/>
        </authorList>
    </citation>
    <scope>NUCLEOTIDE SEQUENCE [LARGE SCALE GENOMIC DNA]</scope>
    <source>
        <strain evidence="13 14">SG-1</strain>
    </source>
</reference>
<dbReference type="HAMAP" id="MF_01463_B">
    <property type="entry name" value="SecD_B"/>
    <property type="match status" value="1"/>
</dbReference>
<evidence type="ECO:0000256" key="5">
    <source>
        <dbReference type="ARBA" id="ARBA00022927"/>
    </source>
</evidence>
<feature type="domain" description="SecDF P1 head subdomain" evidence="12">
    <location>
        <begin position="120"/>
        <end position="218"/>
    </location>
</feature>
<dbReference type="STRING" id="1471761.B0W44_04955"/>
<dbReference type="Pfam" id="PF22599">
    <property type="entry name" value="SecDF_P1_head"/>
    <property type="match status" value="1"/>
</dbReference>
<keyword evidence="14" id="KW-1185">Reference proteome</keyword>
<comment type="similarity">
    <text evidence="9">Belongs to the SecD/SecF family. SecD subfamily.</text>
</comment>
<dbReference type="NCBIfam" id="TIGR01129">
    <property type="entry name" value="secD"/>
    <property type="match status" value="1"/>
</dbReference>
<dbReference type="PANTHER" id="PTHR30081:SF1">
    <property type="entry name" value="PROTEIN TRANSLOCASE SUBUNIT SECD"/>
    <property type="match status" value="1"/>
</dbReference>
<dbReference type="NCBIfam" id="TIGR00916">
    <property type="entry name" value="2A0604s01"/>
    <property type="match status" value="1"/>
</dbReference>
<keyword evidence="2 9" id="KW-0813">Transport</keyword>
<evidence type="ECO:0000259" key="11">
    <source>
        <dbReference type="Pfam" id="PF21760"/>
    </source>
</evidence>
<evidence type="ECO:0000256" key="4">
    <source>
        <dbReference type="ARBA" id="ARBA00022692"/>
    </source>
</evidence>
<keyword evidence="6 9" id="KW-1133">Transmembrane helix</keyword>
<feature type="domain" description="Protein export membrane protein SecD/SecF C-terminal" evidence="10">
    <location>
        <begin position="219"/>
        <end position="380"/>
    </location>
</feature>
<dbReference type="Pfam" id="PF02355">
    <property type="entry name" value="SecD_SecF_C"/>
    <property type="match status" value="1"/>
</dbReference>
<comment type="subcellular location">
    <subcellularLocation>
        <location evidence="1 9">Cell membrane</location>
        <topology evidence="1 9">Multi-pass membrane protein</topology>
    </subcellularLocation>
</comment>
<dbReference type="Pfam" id="PF21760">
    <property type="entry name" value="SecD_1st"/>
    <property type="match status" value="1"/>
</dbReference>
<dbReference type="FunFam" id="1.20.1640.10:FF:000004">
    <property type="entry name" value="Protein translocase subunit SecD"/>
    <property type="match status" value="1"/>
</dbReference>
<comment type="function">
    <text evidence="9">Part of the Sec protein translocase complex. Interacts with the SecYEG preprotein conducting channel. SecDF uses the proton motive force (PMF) to complete protein translocation after the ATP-dependent function of SecA.</text>
</comment>
<dbReference type="EMBL" id="CP019699">
    <property type="protein sequence ID" value="AQS55222.1"/>
    <property type="molecule type" value="Genomic_DNA"/>
</dbReference>
<feature type="transmembrane region" description="Helical" evidence="9">
    <location>
        <begin position="336"/>
        <end position="357"/>
    </location>
</feature>
<dbReference type="InterPro" id="IPR054384">
    <property type="entry name" value="SecDF_P1_head"/>
</dbReference>
<keyword evidence="7 9" id="KW-0811">Translocation</keyword>
<dbReference type="Gene3D" id="1.20.1640.10">
    <property type="entry name" value="Multidrug efflux transporter AcrB transmembrane domain"/>
    <property type="match status" value="1"/>
</dbReference>
<keyword evidence="5 9" id="KW-0653">Protein transport</keyword>
<dbReference type="KEGG" id="ntr:B0W44_04955"/>
<evidence type="ECO:0000313" key="13">
    <source>
        <dbReference type="EMBL" id="AQS55222.1"/>
    </source>
</evidence>
<name>A0A1U9K5C5_9BACL</name>
<comment type="subunit">
    <text evidence="9">Forms a complex with SecF. Part of the essential Sec protein translocation apparatus which comprises SecA, SecYEG and auxiliary proteins SecDF. Other proteins may also be involved.</text>
</comment>
<dbReference type="GO" id="GO:0043952">
    <property type="term" value="P:protein transport by the Sec complex"/>
    <property type="evidence" value="ECO:0007669"/>
    <property type="project" value="UniProtKB-UniRule"/>
</dbReference>
<dbReference type="Gene3D" id="3.30.70.3220">
    <property type="match status" value="1"/>
</dbReference>
<evidence type="ECO:0000259" key="10">
    <source>
        <dbReference type="Pfam" id="PF02355"/>
    </source>
</evidence>
<evidence type="ECO:0000256" key="8">
    <source>
        <dbReference type="ARBA" id="ARBA00023136"/>
    </source>
</evidence>
<keyword evidence="3 9" id="KW-1003">Cell membrane</keyword>
<evidence type="ECO:0000313" key="14">
    <source>
        <dbReference type="Proteomes" id="UP000188603"/>
    </source>
</evidence>
<feature type="domain" description="Protein translocase subunit SecDF P1" evidence="11">
    <location>
        <begin position="64"/>
        <end position="119"/>
    </location>
</feature>
<evidence type="ECO:0000256" key="9">
    <source>
        <dbReference type="HAMAP-Rule" id="MF_01463"/>
    </source>
</evidence>
<dbReference type="AlphaFoldDB" id="A0A1U9K5C5"/>
<accession>A0A1U9K5C5</accession>
<organism evidence="13 14">
    <name type="scientific">Novibacillus thermophilus</name>
    <dbReference type="NCBI Taxonomy" id="1471761"/>
    <lineage>
        <taxon>Bacteria</taxon>
        <taxon>Bacillati</taxon>
        <taxon>Bacillota</taxon>
        <taxon>Bacilli</taxon>
        <taxon>Bacillales</taxon>
        <taxon>Thermoactinomycetaceae</taxon>
        <taxon>Novibacillus</taxon>
    </lineage>
</organism>
<evidence type="ECO:0000256" key="2">
    <source>
        <dbReference type="ARBA" id="ARBA00022448"/>
    </source>
</evidence>
<dbReference type="InterPro" id="IPR005791">
    <property type="entry name" value="SecD"/>
</dbReference>
<dbReference type="InterPro" id="IPR055344">
    <property type="entry name" value="SecD_SecF_C_bact"/>
</dbReference>
<dbReference type="InterPro" id="IPR022813">
    <property type="entry name" value="SecD/SecF_arch_bac"/>
</dbReference>
<dbReference type="GO" id="GO:0015450">
    <property type="term" value="F:protein-transporting ATPase activity"/>
    <property type="evidence" value="ECO:0007669"/>
    <property type="project" value="InterPro"/>
</dbReference>
<comment type="caution">
    <text evidence="9">Lacks conserved residue(s) required for the propagation of feature annotation.</text>
</comment>
<evidence type="ECO:0000259" key="12">
    <source>
        <dbReference type="Pfam" id="PF22599"/>
    </source>
</evidence>
<feature type="transmembrane region" description="Helical" evidence="9">
    <location>
        <begin position="290"/>
        <end position="310"/>
    </location>
</feature>
<proteinExistence type="inferred from homology"/>
<dbReference type="Proteomes" id="UP000188603">
    <property type="component" value="Chromosome"/>
</dbReference>
<dbReference type="SUPFAM" id="SSF82866">
    <property type="entry name" value="Multidrug efflux transporter AcrB transmembrane domain"/>
    <property type="match status" value="1"/>
</dbReference>
<feature type="transmembrane region" description="Helical" evidence="9">
    <location>
        <begin position="363"/>
        <end position="387"/>
    </location>
</feature>
<dbReference type="InterPro" id="IPR048631">
    <property type="entry name" value="SecD_1st"/>
</dbReference>
<dbReference type="GO" id="GO:0065002">
    <property type="term" value="P:intracellular protein transmembrane transport"/>
    <property type="evidence" value="ECO:0007669"/>
    <property type="project" value="UniProtKB-UniRule"/>
</dbReference>
<evidence type="ECO:0000256" key="7">
    <source>
        <dbReference type="ARBA" id="ARBA00023010"/>
    </source>
</evidence>
<feature type="transmembrane region" description="Helical" evidence="9">
    <location>
        <begin position="266"/>
        <end position="284"/>
    </location>
</feature>